<proteinExistence type="predicted"/>
<accession>A0ABV5D378</accession>
<name>A0ABV5D378_9ACTN</name>
<dbReference type="EMBL" id="JBCGDC010000383">
    <property type="protein sequence ID" value="MFB6398706.1"/>
    <property type="molecule type" value="Genomic_DNA"/>
</dbReference>
<organism evidence="1 2">
    <name type="scientific">Polymorphospora lycopeni</name>
    <dbReference type="NCBI Taxonomy" id="3140240"/>
    <lineage>
        <taxon>Bacteria</taxon>
        <taxon>Bacillati</taxon>
        <taxon>Actinomycetota</taxon>
        <taxon>Actinomycetes</taxon>
        <taxon>Micromonosporales</taxon>
        <taxon>Micromonosporaceae</taxon>
        <taxon>Polymorphospora</taxon>
    </lineage>
</organism>
<protein>
    <submittedName>
        <fullName evidence="1">Transposase</fullName>
    </submittedName>
</protein>
<evidence type="ECO:0000313" key="1">
    <source>
        <dbReference type="EMBL" id="MFB6398706.1"/>
    </source>
</evidence>
<evidence type="ECO:0000313" key="2">
    <source>
        <dbReference type="Proteomes" id="UP001582793"/>
    </source>
</evidence>
<feature type="non-terminal residue" evidence="1">
    <location>
        <position position="1"/>
    </location>
</feature>
<keyword evidence="2" id="KW-1185">Reference proteome</keyword>
<comment type="caution">
    <text evidence="1">The sequence shown here is derived from an EMBL/GenBank/DDBJ whole genome shotgun (WGS) entry which is preliminary data.</text>
</comment>
<gene>
    <name evidence="1" type="ORF">AAFH96_37480</name>
</gene>
<dbReference type="PANTHER" id="PTHR34614:SF2">
    <property type="entry name" value="TRANSPOSASE IS4-LIKE DOMAIN-CONTAINING PROTEIN"/>
    <property type="match status" value="1"/>
</dbReference>
<sequence>RVLFALVANRAVAPMSKLSAAEWAGQDTVIPGLTGMDDDHAYRAMDLLIDADTCGRVQEAVFFAVANLFNLEVDLLFFDTTSTYFERDTEDDGDDAFRRFGHSKDHRSDLPQIVIGLAVTKEGIPVRCWCWPGNS</sequence>
<dbReference type="Proteomes" id="UP001582793">
    <property type="component" value="Unassembled WGS sequence"/>
</dbReference>
<reference evidence="1 2" key="1">
    <citation type="submission" date="2024-04" db="EMBL/GenBank/DDBJ databases">
        <title>Polymorphospora sp. isolated from Baiyangdian Lake in Xiong'an New Area.</title>
        <authorList>
            <person name="Zhang X."/>
            <person name="Liu J."/>
        </authorList>
    </citation>
    <scope>NUCLEOTIDE SEQUENCE [LARGE SCALE GENOMIC DNA]</scope>
    <source>
        <strain evidence="1 2">2-325</strain>
    </source>
</reference>
<dbReference type="PANTHER" id="PTHR34614">
    <property type="match status" value="1"/>
</dbReference>
<feature type="non-terminal residue" evidence="1">
    <location>
        <position position="135"/>
    </location>
</feature>